<evidence type="ECO:0000313" key="1">
    <source>
        <dbReference type="EMBL" id="GMR61301.1"/>
    </source>
</evidence>
<name>A0AAN5DE29_9BILA</name>
<comment type="caution">
    <text evidence="1">The sequence shown here is derived from an EMBL/GenBank/DDBJ whole genome shotgun (WGS) entry which is preliminary data.</text>
</comment>
<proteinExistence type="predicted"/>
<dbReference type="InterPro" id="IPR011989">
    <property type="entry name" value="ARM-like"/>
</dbReference>
<dbReference type="AlphaFoldDB" id="A0AAN5DE29"/>
<evidence type="ECO:0000313" key="2">
    <source>
        <dbReference type="Proteomes" id="UP001328107"/>
    </source>
</evidence>
<dbReference type="SUPFAM" id="SSF48371">
    <property type="entry name" value="ARM repeat"/>
    <property type="match status" value="1"/>
</dbReference>
<dbReference type="InterPro" id="IPR016024">
    <property type="entry name" value="ARM-type_fold"/>
</dbReference>
<feature type="non-terminal residue" evidence="1">
    <location>
        <position position="321"/>
    </location>
</feature>
<feature type="non-terminal residue" evidence="1">
    <location>
        <position position="1"/>
    </location>
</feature>
<accession>A0AAN5DE29</accession>
<sequence>SLSSMEIPGAFACRSMVPALLIALSHKDHRMAADAARALKVFTNSADTEYLKNEYGEMMKQLKIAITACPKMFANLRLVNLLACVANLVKAVGKEAFRKDAREILTSMCEACPSLFPHNPVFIHVPPMRDPARRRVDDNWATLDADWKIRIQLLGLLSFMIDCGMGVVAVPILCELQETLRDLSIYTLARWEEVPSSRVAHACQVVIQDAQRSVYKGYEVKTTDLLLDIARRCDDNANVAVDAVVEILWNLRYKTGPELRTVWEKLWKDVFAIAMRNYDSENPDDLVKLLGFLEAIVKCIPAVGSHVLEKDYKEVVELMKE</sequence>
<dbReference type="EMBL" id="BTRK01000006">
    <property type="protein sequence ID" value="GMR61301.1"/>
    <property type="molecule type" value="Genomic_DNA"/>
</dbReference>
<gene>
    <name evidence="1" type="ORF">PMAYCL1PPCAC_31496</name>
</gene>
<dbReference type="Proteomes" id="UP001328107">
    <property type="component" value="Unassembled WGS sequence"/>
</dbReference>
<reference evidence="2" key="1">
    <citation type="submission" date="2022-10" db="EMBL/GenBank/DDBJ databases">
        <title>Genome assembly of Pristionchus species.</title>
        <authorList>
            <person name="Yoshida K."/>
            <person name="Sommer R.J."/>
        </authorList>
    </citation>
    <scope>NUCLEOTIDE SEQUENCE [LARGE SCALE GENOMIC DNA]</scope>
    <source>
        <strain evidence="2">RS5460</strain>
    </source>
</reference>
<organism evidence="1 2">
    <name type="scientific">Pristionchus mayeri</name>
    <dbReference type="NCBI Taxonomy" id="1317129"/>
    <lineage>
        <taxon>Eukaryota</taxon>
        <taxon>Metazoa</taxon>
        <taxon>Ecdysozoa</taxon>
        <taxon>Nematoda</taxon>
        <taxon>Chromadorea</taxon>
        <taxon>Rhabditida</taxon>
        <taxon>Rhabditina</taxon>
        <taxon>Diplogasteromorpha</taxon>
        <taxon>Diplogasteroidea</taxon>
        <taxon>Neodiplogasteridae</taxon>
        <taxon>Pristionchus</taxon>
    </lineage>
</organism>
<keyword evidence="2" id="KW-1185">Reference proteome</keyword>
<dbReference type="Gene3D" id="1.25.10.10">
    <property type="entry name" value="Leucine-rich Repeat Variant"/>
    <property type="match status" value="1"/>
</dbReference>
<protein>
    <submittedName>
        <fullName evidence="1">Uncharacterized protein</fullName>
    </submittedName>
</protein>